<feature type="region of interest" description="Disordered" evidence="2">
    <location>
        <begin position="1"/>
        <end position="74"/>
    </location>
</feature>
<name>A1CJR7_ASPCL</name>
<keyword evidence="1" id="KW-0479">Metal-binding</keyword>
<evidence type="ECO:0000259" key="3">
    <source>
        <dbReference type="PROSITE" id="PS50157"/>
    </source>
</evidence>
<dbReference type="HOGENOM" id="CLU_008243_0_0_1"/>
<keyword evidence="1" id="KW-0862">Zinc</keyword>
<feature type="compositionally biased region" description="Basic residues" evidence="2">
    <location>
        <begin position="523"/>
        <end position="533"/>
    </location>
</feature>
<feature type="region of interest" description="Disordered" evidence="2">
    <location>
        <begin position="523"/>
        <end position="551"/>
    </location>
</feature>
<dbReference type="GeneID" id="4702851"/>
<feature type="compositionally biased region" description="Polar residues" evidence="2">
    <location>
        <begin position="341"/>
        <end position="357"/>
    </location>
</feature>
<feature type="compositionally biased region" description="Basic and acidic residues" evidence="2">
    <location>
        <begin position="126"/>
        <end position="135"/>
    </location>
</feature>
<dbReference type="OMA" id="PMDINQK"/>
<evidence type="ECO:0000256" key="1">
    <source>
        <dbReference type="PROSITE-ProRule" id="PRU00042"/>
    </source>
</evidence>
<dbReference type="InterPro" id="IPR013087">
    <property type="entry name" value="Znf_C2H2_type"/>
</dbReference>
<dbReference type="eggNOG" id="ENOG502S2AR">
    <property type="taxonomic scope" value="Eukaryota"/>
</dbReference>
<dbReference type="VEuPathDB" id="FungiDB:ACLA_035940"/>
<feature type="compositionally biased region" description="Polar residues" evidence="2">
    <location>
        <begin position="160"/>
        <end position="173"/>
    </location>
</feature>
<gene>
    <name evidence="4" type="ORF">ACLA_035940</name>
</gene>
<sequence length="817" mass="89832">MSAPQAEPTRIHPRRRPLKTAPPSLITSASPESHDGPSSPYLRRAETFHSPSPASGDQDPVLNFRTLPRRSPTCPRSLEAIAAGEQRMANILNHLDLDSLDATGPLNSSSDNDLPVPRGVLQAHFDSEPLADKPTKRPHSPQMEPPRKVRKSHSHASDSGLGTSLGSEALSASNKSKVKAGQLSFEPQVSGMSGSQMTQSAITSSISAINPKQIAKYQLGARACKQIEKNLLVPILGEEKLKAFHPLVRSVPQRIVSKEINCLRDLEKTLLWLAPHYATTRASYIGFCEFTIQCLYSTVQHLNSRDQRLPTDRPYTNGYFLDLVAQIHQYAAMINASRNQMSSNEKPARASASSSDPVTLEGGLSKNGRPAELVVHKDGEMISLRTGKPYEEGATPSIKRSLSIGSVDEGVERSMARRKKNAPPMDINQKCKDCDKVFKRPCDLTKHEKTHSRPWKCNDDSCKYFEVGWPTEKERDRHINDKHSKAPALYKCTFAPCSYQSKRESNCKQHMEKAHGWVYVRSKHNGRNSKKASTRAASQTPSIATPSSKAQEILTPATRPTPSPFESVASYPQNPPFSFADPPTQTASEDFPLFTETGPYADLAGGVNAFSPLPTTSLDFQAFQSQLEAADPNGLILPSDFQRQSLDSASPVPDLVATSMGFDGSPIASTDTSSLNFDLDWNQLEVQNLDEEFTTLNMQLLTPPSSSEVNALNSFSRDPSISNASPLQHSGLPFYSPSHCHMDEGVAGLQEHTEQKKLDFPLYGHQANLGLGAMDMSHPCHLPGMQNLDQMFPPLDVQDSIAYMNQGWPQDVDMDLF</sequence>
<dbReference type="OrthoDB" id="9368434at2759"/>
<dbReference type="Proteomes" id="UP000006701">
    <property type="component" value="Unassembled WGS sequence"/>
</dbReference>
<accession>A1CJR7</accession>
<evidence type="ECO:0000313" key="5">
    <source>
        <dbReference type="Proteomes" id="UP000006701"/>
    </source>
</evidence>
<feature type="domain" description="C2H2-type" evidence="3">
    <location>
        <begin position="429"/>
        <end position="456"/>
    </location>
</feature>
<evidence type="ECO:0000256" key="2">
    <source>
        <dbReference type="SAM" id="MobiDB-lite"/>
    </source>
</evidence>
<feature type="region of interest" description="Disordered" evidence="2">
    <location>
        <begin position="341"/>
        <end position="367"/>
    </location>
</feature>
<dbReference type="PROSITE" id="PS00028">
    <property type="entry name" value="ZINC_FINGER_C2H2_1"/>
    <property type="match status" value="1"/>
</dbReference>
<reference evidence="4 5" key="1">
    <citation type="journal article" date="2008" name="PLoS Genet.">
        <title>Genomic islands in the pathogenic filamentous fungus Aspergillus fumigatus.</title>
        <authorList>
            <person name="Fedorova N.D."/>
            <person name="Khaldi N."/>
            <person name="Joardar V.S."/>
            <person name="Maiti R."/>
            <person name="Amedeo P."/>
            <person name="Anderson M.J."/>
            <person name="Crabtree J."/>
            <person name="Silva J.C."/>
            <person name="Badger J.H."/>
            <person name="Albarraq A."/>
            <person name="Angiuoli S."/>
            <person name="Bussey H."/>
            <person name="Bowyer P."/>
            <person name="Cotty P.J."/>
            <person name="Dyer P.S."/>
            <person name="Egan A."/>
            <person name="Galens K."/>
            <person name="Fraser-Liggett C.M."/>
            <person name="Haas B.J."/>
            <person name="Inman J.M."/>
            <person name="Kent R."/>
            <person name="Lemieux S."/>
            <person name="Malavazi I."/>
            <person name="Orvis J."/>
            <person name="Roemer T."/>
            <person name="Ronning C.M."/>
            <person name="Sundaram J.P."/>
            <person name="Sutton G."/>
            <person name="Turner G."/>
            <person name="Venter J.C."/>
            <person name="White O.R."/>
            <person name="Whitty B.R."/>
            <person name="Youngman P."/>
            <person name="Wolfe K.H."/>
            <person name="Goldman G.H."/>
            <person name="Wortman J.R."/>
            <person name="Jiang B."/>
            <person name="Denning D.W."/>
            <person name="Nierman W.C."/>
        </authorList>
    </citation>
    <scope>NUCLEOTIDE SEQUENCE [LARGE SCALE GENOMIC DNA]</scope>
    <source>
        <strain evidence="5">ATCC 1007 / CBS 513.65 / DSM 816 / NCTC 3887 / NRRL 1</strain>
    </source>
</reference>
<feature type="region of interest" description="Disordered" evidence="2">
    <location>
        <begin position="126"/>
        <end position="173"/>
    </location>
</feature>
<keyword evidence="1" id="KW-0863">Zinc-finger</keyword>
<dbReference type="SMART" id="SM00355">
    <property type="entry name" value="ZnF_C2H2"/>
    <property type="match status" value="2"/>
</dbReference>
<protein>
    <submittedName>
        <fullName evidence="4">C2H2 type zinc finger domain protein</fullName>
    </submittedName>
</protein>
<organism evidence="4 5">
    <name type="scientific">Aspergillus clavatus (strain ATCC 1007 / CBS 513.65 / DSM 816 / NCTC 3887 / NRRL 1 / QM 1276 / 107)</name>
    <dbReference type="NCBI Taxonomy" id="344612"/>
    <lineage>
        <taxon>Eukaryota</taxon>
        <taxon>Fungi</taxon>
        <taxon>Dikarya</taxon>
        <taxon>Ascomycota</taxon>
        <taxon>Pezizomycotina</taxon>
        <taxon>Eurotiomycetes</taxon>
        <taxon>Eurotiomycetidae</taxon>
        <taxon>Eurotiales</taxon>
        <taxon>Aspergillaceae</taxon>
        <taxon>Aspergillus</taxon>
        <taxon>Aspergillus subgen. Fumigati</taxon>
    </lineage>
</organism>
<evidence type="ECO:0000313" key="4">
    <source>
        <dbReference type="EMBL" id="EAW09391.1"/>
    </source>
</evidence>
<dbReference type="KEGG" id="act:ACLA_035940"/>
<feature type="compositionally biased region" description="Polar residues" evidence="2">
    <location>
        <begin position="535"/>
        <end position="550"/>
    </location>
</feature>
<dbReference type="EMBL" id="DS027056">
    <property type="protein sequence ID" value="EAW09391.1"/>
    <property type="molecule type" value="Genomic_DNA"/>
</dbReference>
<dbReference type="RefSeq" id="XP_001270817.1">
    <property type="nucleotide sequence ID" value="XM_001270816.1"/>
</dbReference>
<dbReference type="GO" id="GO:0008270">
    <property type="term" value="F:zinc ion binding"/>
    <property type="evidence" value="ECO:0007669"/>
    <property type="project" value="UniProtKB-KW"/>
</dbReference>
<dbReference type="PROSITE" id="PS50157">
    <property type="entry name" value="ZINC_FINGER_C2H2_2"/>
    <property type="match status" value="1"/>
</dbReference>
<dbReference type="STRING" id="344612.A1CJR7"/>
<proteinExistence type="predicted"/>
<dbReference type="AlphaFoldDB" id="A1CJR7"/>
<keyword evidence="5" id="KW-1185">Reference proteome</keyword>